<gene>
    <name evidence="2" type="ORF">DES36_10296</name>
</gene>
<dbReference type="Pfam" id="PF03599">
    <property type="entry name" value="CdhD"/>
    <property type="match status" value="1"/>
</dbReference>
<dbReference type="InterPro" id="IPR051069">
    <property type="entry name" value="ACDS_complex_subunit"/>
</dbReference>
<dbReference type="Gene3D" id="3.20.20.20">
    <property type="entry name" value="Dihydropteroate synthase-like"/>
    <property type="match status" value="1"/>
</dbReference>
<comment type="caution">
    <text evidence="2">The sequence shown here is derived from an EMBL/GenBank/DDBJ whole genome shotgun (WGS) entry which is preliminary data.</text>
</comment>
<protein>
    <submittedName>
        <fullName evidence="2">Acetyl-CoA decarbonylase/synthase delta subunit</fullName>
    </submittedName>
</protein>
<sequence length="315" mass="33364">MAYKKVSKKYNGKISEVVIGTGDKATAIGGRNVLPLHTFDGEAGQAPKLGLEIVDIAPTDWIDAFNGIYGDVCNDAAAWAKLVEEKYAPDFIYLRFEGADPAGQNKSAEECAELAKKVAQNITLPLVVGGCNNAEKDAEVFKAVSEALEGKNILVLSAKEENYKAVGAASGLAYKQKVGAESAVDINLAKQINILLTQLGVNKNDIVMNVGSAAVGYGFEYVTSTMDRIILAALGQNDETLQMPIITPVAQDAWSVKESIASEADAPAWGPTEDRGIHMEISTASACIASGSDAVILRHPKSLETMKTFVQGIIG</sequence>
<dbReference type="NCBIfam" id="NF003376">
    <property type="entry name" value="PRK04452.1-2"/>
    <property type="match status" value="1"/>
</dbReference>
<dbReference type="InterPro" id="IPR011005">
    <property type="entry name" value="Dihydropteroate_synth-like_sf"/>
</dbReference>
<dbReference type="InterPro" id="IPR016041">
    <property type="entry name" value="Ac-CoA_synth_d_su_TIM-brl"/>
</dbReference>
<evidence type="ECO:0000313" key="2">
    <source>
        <dbReference type="EMBL" id="RBP68954.1"/>
    </source>
</evidence>
<dbReference type="PANTHER" id="PTHR36214">
    <property type="match status" value="1"/>
</dbReference>
<evidence type="ECO:0000259" key="1">
    <source>
        <dbReference type="Pfam" id="PF03599"/>
    </source>
</evidence>
<dbReference type="OrthoDB" id="148113at2"/>
<dbReference type="RefSeq" id="WP_113919525.1">
    <property type="nucleotide sequence ID" value="NZ_QNRX01000002.1"/>
</dbReference>
<dbReference type="EMBL" id="QNRX01000002">
    <property type="protein sequence ID" value="RBP68954.1"/>
    <property type="molecule type" value="Genomic_DNA"/>
</dbReference>
<name>A0A366ID90_9FIRM</name>
<reference evidence="2 3" key="1">
    <citation type="submission" date="2018-06" db="EMBL/GenBank/DDBJ databases">
        <title>Genomic Encyclopedia of Type Strains, Phase IV (KMG-IV): sequencing the most valuable type-strain genomes for metagenomic binning, comparative biology and taxonomic classification.</title>
        <authorList>
            <person name="Goeker M."/>
        </authorList>
    </citation>
    <scope>NUCLEOTIDE SEQUENCE [LARGE SCALE GENOMIC DNA]</scope>
    <source>
        <strain evidence="2 3">DSM 22112</strain>
    </source>
</reference>
<dbReference type="SUPFAM" id="SSF51717">
    <property type="entry name" value="Dihydropteroate synthetase-like"/>
    <property type="match status" value="1"/>
</dbReference>
<dbReference type="AlphaFoldDB" id="A0A366ID90"/>
<feature type="domain" description="CO dehydrogenase/acetyl-CoA synthase delta subunit TIM barrel" evidence="1">
    <location>
        <begin position="16"/>
        <end position="258"/>
    </location>
</feature>
<proteinExistence type="predicted"/>
<dbReference type="PANTHER" id="PTHR36214:SF5">
    <property type="entry name" value="ACETYL-COA DECARBONYLASE_SYNTHASE COMPLEX SUBUNIT DELTA"/>
    <property type="match status" value="1"/>
</dbReference>
<evidence type="ECO:0000313" key="3">
    <source>
        <dbReference type="Proteomes" id="UP000253490"/>
    </source>
</evidence>
<organism evidence="2 3">
    <name type="scientific">Alkalibaculum bacchi</name>
    <dbReference type="NCBI Taxonomy" id="645887"/>
    <lineage>
        <taxon>Bacteria</taxon>
        <taxon>Bacillati</taxon>
        <taxon>Bacillota</taxon>
        <taxon>Clostridia</taxon>
        <taxon>Eubacteriales</taxon>
        <taxon>Eubacteriaceae</taxon>
        <taxon>Alkalibaculum</taxon>
    </lineage>
</organism>
<keyword evidence="3" id="KW-1185">Reference proteome</keyword>
<dbReference type="NCBIfam" id="NF040759">
    <property type="entry name" value="WLP_AcsD"/>
    <property type="match status" value="1"/>
</dbReference>
<accession>A0A366ID90</accession>
<dbReference type="Proteomes" id="UP000253490">
    <property type="component" value="Unassembled WGS sequence"/>
</dbReference>